<dbReference type="FunFam" id="3.90.226.10:FF:000009">
    <property type="entry name" value="Carnitinyl-CoA dehydratase"/>
    <property type="match status" value="1"/>
</dbReference>
<dbReference type="CDD" id="cd06558">
    <property type="entry name" value="crotonase-like"/>
    <property type="match status" value="1"/>
</dbReference>
<dbReference type="Pfam" id="PF00378">
    <property type="entry name" value="ECH_1"/>
    <property type="match status" value="1"/>
</dbReference>
<reference evidence="5" key="1">
    <citation type="submission" date="2016-11" db="EMBL/GenBank/DDBJ databases">
        <title>Dehalogenimonas formicexedens sp. nov., a chlorinated alkane respiring bacterium isolated from contaminated groundwater.</title>
        <authorList>
            <person name="Key T.A."/>
            <person name="Bowman K.S."/>
            <person name="Lee I."/>
            <person name="Chun J."/>
            <person name="Albuquerque L."/>
            <person name="da Costa M.S."/>
            <person name="Rainey F.A."/>
            <person name="Moe W.M."/>
        </authorList>
    </citation>
    <scope>NUCLEOTIDE SEQUENCE [LARGE SCALE GENOMIC DNA]</scope>
    <source>
        <strain evidence="5">NSZ-14</strain>
    </source>
</reference>
<dbReference type="PANTHER" id="PTHR11941">
    <property type="entry name" value="ENOYL-COA HYDRATASE-RELATED"/>
    <property type="match status" value="1"/>
</dbReference>
<dbReference type="STRING" id="1839801.Dform_01552"/>
<dbReference type="EC" id="4.2.1.17" evidence="4"/>
<evidence type="ECO:0000256" key="2">
    <source>
        <dbReference type="ARBA" id="ARBA00023239"/>
    </source>
</evidence>
<dbReference type="PROSITE" id="PS00166">
    <property type="entry name" value="ENOYL_COA_HYDRATASE"/>
    <property type="match status" value="1"/>
</dbReference>
<accession>A0A1P8F8V9</accession>
<dbReference type="PANTHER" id="PTHR11941:SF54">
    <property type="entry name" value="ENOYL-COA HYDRATASE, MITOCHONDRIAL"/>
    <property type="match status" value="1"/>
</dbReference>
<evidence type="ECO:0000313" key="4">
    <source>
        <dbReference type="EMBL" id="APV44873.1"/>
    </source>
</evidence>
<dbReference type="OrthoDB" id="9777977at2"/>
<evidence type="ECO:0000313" key="5">
    <source>
        <dbReference type="Proteomes" id="UP000185934"/>
    </source>
</evidence>
<protein>
    <submittedName>
        <fullName evidence="4">Enoyl-CoA hydratase</fullName>
        <ecNumber evidence="4">4.2.1.17</ecNumber>
    </submittedName>
</protein>
<gene>
    <name evidence="4" type="ORF">Dform_01552</name>
</gene>
<dbReference type="GO" id="GO:0004300">
    <property type="term" value="F:enoyl-CoA hydratase activity"/>
    <property type="evidence" value="ECO:0007669"/>
    <property type="project" value="UniProtKB-EC"/>
</dbReference>
<dbReference type="AlphaFoldDB" id="A0A1P8F8V9"/>
<proteinExistence type="inferred from homology"/>
<dbReference type="InterPro" id="IPR029045">
    <property type="entry name" value="ClpP/crotonase-like_dom_sf"/>
</dbReference>
<keyword evidence="5" id="KW-1185">Reference proteome</keyword>
<keyword evidence="2 4" id="KW-0456">Lyase</keyword>
<dbReference type="InterPro" id="IPR001753">
    <property type="entry name" value="Enoyl-CoA_hydra/iso"/>
</dbReference>
<dbReference type="SUPFAM" id="SSF52096">
    <property type="entry name" value="ClpP/crotonase"/>
    <property type="match status" value="1"/>
</dbReference>
<name>A0A1P8F8V9_9CHLR</name>
<dbReference type="KEGG" id="dfo:Dform_01552"/>
<sequence length="252" mass="26553">MTIDFTTDGAFAVITLNRPEAYNALDLASLRALSDAVARFESDGNLRVVIVTGTGKAFSAGADIDETLPFMKEHGTKSLPPTIMRGQTVTKPIIAAVNGLALGGGFELALACDLRIAAVSARFGFPEIGLGLIPGWGGTQRLPRLVGAGRAAEMILTGRAISADEAVRIGLVNKVVNDNELLPAALEMARAIAEKSAAAVGLAKEAIHKGLDLPLNQALDFEAGLEDAVLHTPGFEEGMRAYREKRRAHKGR</sequence>
<dbReference type="Gene3D" id="3.90.226.10">
    <property type="entry name" value="2-enoyl-CoA Hydratase, Chain A, domain 1"/>
    <property type="match status" value="1"/>
</dbReference>
<organism evidence="4 5">
    <name type="scientific">Dehalogenimonas formicexedens</name>
    <dbReference type="NCBI Taxonomy" id="1839801"/>
    <lineage>
        <taxon>Bacteria</taxon>
        <taxon>Bacillati</taxon>
        <taxon>Chloroflexota</taxon>
        <taxon>Dehalococcoidia</taxon>
        <taxon>Dehalococcoidales</taxon>
        <taxon>Dehalococcoidaceae</taxon>
        <taxon>Dehalogenimonas</taxon>
    </lineage>
</organism>
<dbReference type="RefSeq" id="WP_076004490.1">
    <property type="nucleotide sequence ID" value="NZ_CP018258.1"/>
</dbReference>
<evidence type="ECO:0000256" key="3">
    <source>
        <dbReference type="RuleBase" id="RU003707"/>
    </source>
</evidence>
<evidence type="ECO:0000256" key="1">
    <source>
        <dbReference type="ARBA" id="ARBA00005254"/>
    </source>
</evidence>
<dbReference type="Proteomes" id="UP000185934">
    <property type="component" value="Chromosome"/>
</dbReference>
<dbReference type="InterPro" id="IPR018376">
    <property type="entry name" value="Enoyl-CoA_hyd/isom_CS"/>
</dbReference>
<dbReference type="EMBL" id="CP018258">
    <property type="protein sequence ID" value="APV44873.1"/>
    <property type="molecule type" value="Genomic_DNA"/>
</dbReference>
<comment type="similarity">
    <text evidence="1 3">Belongs to the enoyl-CoA hydratase/isomerase family.</text>
</comment>
<dbReference type="GO" id="GO:0006635">
    <property type="term" value="P:fatty acid beta-oxidation"/>
    <property type="evidence" value="ECO:0007669"/>
    <property type="project" value="TreeGrafter"/>
</dbReference>